<organism evidence="1">
    <name type="scientific">Cucumis melo</name>
    <name type="common">Muskmelon</name>
    <dbReference type="NCBI Taxonomy" id="3656"/>
    <lineage>
        <taxon>Eukaryota</taxon>
        <taxon>Viridiplantae</taxon>
        <taxon>Streptophyta</taxon>
        <taxon>Embryophyta</taxon>
        <taxon>Tracheophyta</taxon>
        <taxon>Spermatophyta</taxon>
        <taxon>Magnoliopsida</taxon>
        <taxon>eudicotyledons</taxon>
        <taxon>Gunneridae</taxon>
        <taxon>Pentapetalae</taxon>
        <taxon>rosids</taxon>
        <taxon>fabids</taxon>
        <taxon>Cucurbitales</taxon>
        <taxon>Cucurbitaceae</taxon>
        <taxon>Benincaseae</taxon>
        <taxon>Cucumis</taxon>
    </lineage>
</organism>
<reference evidence="1" key="1">
    <citation type="submission" date="2023-03" db="UniProtKB">
        <authorList>
            <consortium name="EnsemblPlants"/>
        </authorList>
    </citation>
    <scope>IDENTIFICATION</scope>
</reference>
<sequence length="91" mass="10251">MPGRSVLLRASLSSSTVLELRKSKGIPPCSSFWFTEMNGVIASYFALSTFPLQYIKFDDFWSIIITIQRGKQPEDNCLQFNLLCQTVASPI</sequence>
<name>A0A9I9EEZ8_CUCME</name>
<protein>
    <submittedName>
        <fullName evidence="1">Uncharacterized protein</fullName>
    </submittedName>
</protein>
<dbReference type="AlphaFoldDB" id="A0A9I9EEZ8"/>
<dbReference type="EnsemblPlants" id="MELO3C032842.2.1">
    <property type="protein sequence ID" value="MELO3C032842.2.1"/>
    <property type="gene ID" value="MELO3C032842.2"/>
</dbReference>
<dbReference type="Gramene" id="MELO3C032842.2.1">
    <property type="protein sequence ID" value="MELO3C032842.2.1"/>
    <property type="gene ID" value="MELO3C032842.2"/>
</dbReference>
<evidence type="ECO:0000313" key="1">
    <source>
        <dbReference type="EnsemblPlants" id="MELO3C032842.2.1"/>
    </source>
</evidence>
<proteinExistence type="predicted"/>
<accession>A0A9I9EEZ8</accession>